<evidence type="ECO:0000256" key="1">
    <source>
        <dbReference type="ARBA" id="ARBA00010876"/>
    </source>
</evidence>
<gene>
    <name evidence="5" type="primary">rluA</name>
    <name evidence="5" type="ORF">AK812_SmicGene13518</name>
</gene>
<keyword evidence="2" id="KW-0479">Metal-binding</keyword>
<dbReference type="Gene3D" id="3.30.2350.10">
    <property type="entry name" value="Pseudouridine synthase"/>
    <property type="match status" value="1"/>
</dbReference>
<feature type="domain" description="C2H2-type" evidence="4">
    <location>
        <begin position="87"/>
        <end position="115"/>
    </location>
</feature>
<evidence type="ECO:0000313" key="6">
    <source>
        <dbReference type="Proteomes" id="UP000186817"/>
    </source>
</evidence>
<feature type="region of interest" description="Disordered" evidence="3">
    <location>
        <begin position="319"/>
        <end position="348"/>
    </location>
</feature>
<dbReference type="InterPro" id="IPR050188">
    <property type="entry name" value="RluA_PseudoU_synthase"/>
</dbReference>
<organism evidence="5 6">
    <name type="scientific">Symbiodinium microadriaticum</name>
    <name type="common">Dinoflagellate</name>
    <name type="synonym">Zooxanthella microadriatica</name>
    <dbReference type="NCBI Taxonomy" id="2951"/>
    <lineage>
        <taxon>Eukaryota</taxon>
        <taxon>Sar</taxon>
        <taxon>Alveolata</taxon>
        <taxon>Dinophyceae</taxon>
        <taxon>Suessiales</taxon>
        <taxon>Symbiodiniaceae</taxon>
        <taxon>Symbiodinium</taxon>
    </lineage>
</organism>
<evidence type="ECO:0000256" key="3">
    <source>
        <dbReference type="SAM" id="MobiDB-lite"/>
    </source>
</evidence>
<proteinExistence type="inferred from homology"/>
<name>A0A1Q9E7Y5_SYMMI</name>
<evidence type="ECO:0000313" key="5">
    <source>
        <dbReference type="EMBL" id="OLQ03538.1"/>
    </source>
</evidence>
<dbReference type="GO" id="GO:0003723">
    <property type="term" value="F:RNA binding"/>
    <property type="evidence" value="ECO:0007669"/>
    <property type="project" value="InterPro"/>
</dbReference>
<keyword evidence="2" id="KW-0862">Zinc</keyword>
<dbReference type="InterPro" id="IPR006145">
    <property type="entry name" value="PsdUridine_synth_RsuA/RluA"/>
</dbReference>
<accession>A0A1Q9E7Y5</accession>
<feature type="compositionally biased region" description="Low complexity" evidence="3">
    <location>
        <begin position="334"/>
        <end position="343"/>
    </location>
</feature>
<reference evidence="5 6" key="1">
    <citation type="submission" date="2016-02" db="EMBL/GenBank/DDBJ databases">
        <title>Genome analysis of coral dinoflagellate symbionts highlights evolutionary adaptations to a symbiotic lifestyle.</title>
        <authorList>
            <person name="Aranda M."/>
            <person name="Li Y."/>
            <person name="Liew Y.J."/>
            <person name="Baumgarten S."/>
            <person name="Simakov O."/>
            <person name="Wilson M."/>
            <person name="Piel J."/>
            <person name="Ashoor H."/>
            <person name="Bougouffa S."/>
            <person name="Bajic V.B."/>
            <person name="Ryu T."/>
            <person name="Ravasi T."/>
            <person name="Bayer T."/>
            <person name="Micklem G."/>
            <person name="Kim H."/>
            <person name="Bhak J."/>
            <person name="Lajeunesse T.C."/>
            <person name="Voolstra C.R."/>
        </authorList>
    </citation>
    <scope>NUCLEOTIDE SEQUENCE [LARGE SCALE GENOMIC DNA]</scope>
    <source>
        <strain evidence="5 6">CCMP2467</strain>
    </source>
</reference>
<dbReference type="OrthoDB" id="443450at2759"/>
<dbReference type="PROSITE" id="PS50157">
    <property type="entry name" value="ZINC_FINGER_C2H2_2"/>
    <property type="match status" value="1"/>
</dbReference>
<evidence type="ECO:0000256" key="2">
    <source>
        <dbReference type="PROSITE-ProRule" id="PRU00042"/>
    </source>
</evidence>
<feature type="compositionally biased region" description="Pro residues" evidence="3">
    <location>
        <begin position="656"/>
        <end position="667"/>
    </location>
</feature>
<dbReference type="InterPro" id="IPR020103">
    <property type="entry name" value="PsdUridine_synth_cat_dom_sf"/>
</dbReference>
<sequence length="721" mass="78812">MALPRDTELLRGLVQELKLSGGSAPAGDRRLLKFIAGHPQVSPKRNYNGDYRHTIFLQPDASCSVPCSTPPEAQGGPAAGRELSTAWQCSTCPRAFATRNQLFAHLAAEHGVVRTSCREVPAAAEGRTRAVAEAKDSAWGGTGVKLVCSRREPVRLDWVATVPRTRAALTRWLRAEIAEGASLPAHAPRSESWWKVAIPELLRFLQERSEIFVVGRPGGDEAEPGECRLRRTQIALTDAAWDDAEQLELQSQESLISRVAVVLKALQADPQKKCFSSQLLCEVAQDSVVQRLLHGRLLARVLAEDARFELEEDAKRGTTIRFSASGKPKGGPAGEPAAPPKIGHGQAPSGQKVSVEVLAVMERYAAVLDKPAGISTEDLIEAYQAEIHARAGEQSYRIQSVSRLDLPTSGALVVPLCKEAEEALKSRFSSREVAKTYLALAVGDVVPDRGAIDAKLRSVQTADRHRAVVHPYGKPAITLYRKLARLEGDVHNICYSLILAWPLTGRMHQIRAHFAHKGFPLAGDVRYAPKKDATAWCGRRLFLHAAHISLFDGFSAFSPPKDDLLKPLEEDADDFEFSDSDSDTDVEALLEKGGLKELKLPEDRLEQLADPGVYQRCRSPELGVDEMEREDTDVEALLEKGGLKDWDPSSTAPILAAPPRPPQPETPPEAFAEEAAAERREGYMPAPRLPARKPEPRAPDLALVSKGTVMGDTFPDQNIDF</sequence>
<keyword evidence="6" id="KW-1185">Reference proteome</keyword>
<dbReference type="SUPFAM" id="SSF55120">
    <property type="entry name" value="Pseudouridine synthase"/>
    <property type="match status" value="1"/>
</dbReference>
<dbReference type="Pfam" id="PF00849">
    <property type="entry name" value="PseudoU_synth_2"/>
    <property type="match status" value="1"/>
</dbReference>
<dbReference type="PROSITE" id="PS00028">
    <property type="entry name" value="ZINC_FINGER_C2H2_1"/>
    <property type="match status" value="1"/>
</dbReference>
<evidence type="ECO:0000259" key="4">
    <source>
        <dbReference type="PROSITE" id="PS50157"/>
    </source>
</evidence>
<dbReference type="GO" id="GO:0000455">
    <property type="term" value="P:enzyme-directed rRNA pseudouridine synthesis"/>
    <property type="evidence" value="ECO:0007669"/>
    <property type="project" value="TreeGrafter"/>
</dbReference>
<dbReference type="AlphaFoldDB" id="A0A1Q9E7Y5"/>
<dbReference type="GO" id="GO:0008270">
    <property type="term" value="F:zinc ion binding"/>
    <property type="evidence" value="ECO:0007669"/>
    <property type="project" value="UniProtKB-KW"/>
</dbReference>
<dbReference type="Proteomes" id="UP000186817">
    <property type="component" value="Unassembled WGS sequence"/>
</dbReference>
<dbReference type="PANTHER" id="PTHR21600:SF87">
    <property type="entry name" value="RNA PSEUDOURIDYLATE SYNTHASE DOMAIN-CONTAINING PROTEIN 1"/>
    <property type="match status" value="1"/>
</dbReference>
<dbReference type="GO" id="GO:0009982">
    <property type="term" value="F:pseudouridine synthase activity"/>
    <property type="evidence" value="ECO:0007669"/>
    <property type="project" value="InterPro"/>
</dbReference>
<comment type="similarity">
    <text evidence="1">Belongs to the pseudouridine synthase RluA family.</text>
</comment>
<dbReference type="CDD" id="cd02869">
    <property type="entry name" value="PseudoU_synth_RluA_like"/>
    <property type="match status" value="1"/>
</dbReference>
<keyword evidence="2" id="KW-0863">Zinc-finger</keyword>
<comment type="caution">
    <text evidence="5">The sequence shown here is derived from an EMBL/GenBank/DDBJ whole genome shotgun (WGS) entry which is preliminary data.</text>
</comment>
<protein>
    <submittedName>
        <fullName evidence="5">Ribosomal large subunit pseudouridine synthase A</fullName>
    </submittedName>
</protein>
<dbReference type="PANTHER" id="PTHR21600">
    <property type="entry name" value="MITOCHONDRIAL RNA PSEUDOURIDINE SYNTHASE"/>
    <property type="match status" value="1"/>
</dbReference>
<dbReference type="InterPro" id="IPR013087">
    <property type="entry name" value="Znf_C2H2_type"/>
</dbReference>
<feature type="region of interest" description="Disordered" evidence="3">
    <location>
        <begin position="643"/>
        <end position="721"/>
    </location>
</feature>
<dbReference type="EMBL" id="LSRX01000234">
    <property type="protein sequence ID" value="OLQ03538.1"/>
    <property type="molecule type" value="Genomic_DNA"/>
</dbReference>